<evidence type="ECO:0000256" key="7">
    <source>
        <dbReference type="RuleBase" id="RU364038"/>
    </source>
</evidence>
<keyword evidence="6 7" id="KW-0676">Redox-active center</keyword>
<reference evidence="10 12" key="1">
    <citation type="submission" date="2018-06" db="EMBL/GenBank/DDBJ databases">
        <authorList>
            <consortium name="Pathogen Informatics"/>
            <person name="Doyle S."/>
        </authorList>
    </citation>
    <scope>NUCLEOTIDE SEQUENCE [LARGE SCALE GENOMIC DNA]</scope>
    <source>
        <strain evidence="10 12">NCTC11159</strain>
    </source>
</reference>
<evidence type="ECO:0000259" key="8">
    <source>
        <dbReference type="Pfam" id="PF10411"/>
    </source>
</evidence>
<keyword evidence="3 7" id="KW-0732">Signal</keyword>
<protein>
    <recommendedName>
        <fullName evidence="7">Thiol:disulfide interchange protein</fullName>
    </recommendedName>
</protein>
<evidence type="ECO:0000256" key="5">
    <source>
        <dbReference type="ARBA" id="ARBA00023157"/>
    </source>
</evidence>
<evidence type="ECO:0000256" key="1">
    <source>
        <dbReference type="ARBA" id="ARBA00004418"/>
    </source>
</evidence>
<dbReference type="PROSITE" id="PS51257">
    <property type="entry name" value="PROKAR_LIPOPROTEIN"/>
    <property type="match status" value="1"/>
</dbReference>
<gene>
    <name evidence="10" type="primary">dsbC</name>
    <name evidence="11" type="ORF">EV682_10921</name>
    <name evidence="10" type="ORF">NCTC11159_01021</name>
</gene>
<comment type="function">
    <text evidence="7">Required for disulfide bond formation in some periplasmic proteins. Acts by transferring its disulfide bond to other proteins and is reduced in the process.</text>
</comment>
<dbReference type="InterPro" id="IPR012336">
    <property type="entry name" value="Thioredoxin-like_fold"/>
</dbReference>
<evidence type="ECO:0000256" key="2">
    <source>
        <dbReference type="ARBA" id="ARBA00009813"/>
    </source>
</evidence>
<organism evidence="10 12">
    <name type="scientific">Iodobacter fluviatilis</name>
    <dbReference type="NCBI Taxonomy" id="537"/>
    <lineage>
        <taxon>Bacteria</taxon>
        <taxon>Pseudomonadati</taxon>
        <taxon>Pseudomonadota</taxon>
        <taxon>Betaproteobacteria</taxon>
        <taxon>Neisseriales</taxon>
        <taxon>Chitinibacteraceae</taxon>
        <taxon>Iodobacter</taxon>
    </lineage>
</organism>
<evidence type="ECO:0000313" key="10">
    <source>
        <dbReference type="EMBL" id="STQ89965.1"/>
    </source>
</evidence>
<dbReference type="InterPro" id="IPR033954">
    <property type="entry name" value="DiS-bond_Isoase_DsbC/G"/>
</dbReference>
<dbReference type="InterPro" id="IPR051470">
    <property type="entry name" value="Thiol:disulfide_interchange"/>
</dbReference>
<evidence type="ECO:0000313" key="12">
    <source>
        <dbReference type="Proteomes" id="UP000255108"/>
    </source>
</evidence>
<dbReference type="Gene3D" id="3.10.450.70">
    <property type="entry name" value="Disulphide bond isomerase, DsbC/G, N-terminal"/>
    <property type="match status" value="1"/>
</dbReference>
<accession>A0A377Q5D1</accession>
<evidence type="ECO:0000256" key="3">
    <source>
        <dbReference type="ARBA" id="ARBA00022729"/>
    </source>
</evidence>
<dbReference type="SUPFAM" id="SSF54423">
    <property type="entry name" value="DsbC/DsbG N-terminal domain-like"/>
    <property type="match status" value="1"/>
</dbReference>
<sequence>MIMKSISRILIAAGFIALTACSASADNSISQLKQKLAKQLPGREITSINTTPMKGIYEVVIGKRQIVYTDAKGEYILAGDMIDLAKKSSLTEQRSAELQKTDFSKLPLEQAFKEVRGNGSRVLAVFSDPDCPYCKRLERESLNGITNVTIYTFLMPLSIHPDAERKSKVIWCAADKQAAWSNLMLKDQMAEGTGDCENPVEKNMKLAESLGISGTPALIFKSGQIVSGAIPKEQIEQLLAAK</sequence>
<proteinExistence type="inferred from homology"/>
<dbReference type="InterPro" id="IPR009094">
    <property type="entry name" value="DiS-bond_isomerase_DsbC/G_N_sf"/>
</dbReference>
<feature type="domain" description="Disulphide bond isomerase DsbC/G N-terminal" evidence="8">
    <location>
        <begin position="24"/>
        <end position="92"/>
    </location>
</feature>
<keyword evidence="5" id="KW-1015">Disulfide bond</keyword>
<dbReference type="Proteomes" id="UP000295794">
    <property type="component" value="Unassembled WGS sequence"/>
</dbReference>
<evidence type="ECO:0000313" key="11">
    <source>
        <dbReference type="EMBL" id="TCU84500.1"/>
    </source>
</evidence>
<evidence type="ECO:0000256" key="6">
    <source>
        <dbReference type="ARBA" id="ARBA00023284"/>
    </source>
</evidence>
<dbReference type="InterPro" id="IPR018950">
    <property type="entry name" value="DiS-bond_isomerase_DsbC/G_N"/>
</dbReference>
<dbReference type="Gene3D" id="3.40.30.10">
    <property type="entry name" value="Glutaredoxin"/>
    <property type="match status" value="1"/>
</dbReference>
<dbReference type="Pfam" id="PF13098">
    <property type="entry name" value="Thioredoxin_2"/>
    <property type="match status" value="1"/>
</dbReference>
<dbReference type="AlphaFoldDB" id="A0A377Q5D1"/>
<comment type="subcellular location">
    <subcellularLocation>
        <location evidence="1 7">Periplasm</location>
    </subcellularLocation>
</comment>
<dbReference type="EMBL" id="SMBT01000009">
    <property type="protein sequence ID" value="TCU84500.1"/>
    <property type="molecule type" value="Genomic_DNA"/>
</dbReference>
<evidence type="ECO:0000256" key="4">
    <source>
        <dbReference type="ARBA" id="ARBA00022764"/>
    </source>
</evidence>
<dbReference type="GO" id="GO:0042597">
    <property type="term" value="C:periplasmic space"/>
    <property type="evidence" value="ECO:0007669"/>
    <property type="project" value="UniProtKB-SubCell"/>
</dbReference>
<name>A0A377Q5D1_9NEIS</name>
<feature type="chain" id="PRO_5016482450" description="Thiol:disulfide interchange protein" evidence="7">
    <location>
        <begin position="26"/>
        <end position="242"/>
    </location>
</feature>
<keyword evidence="13" id="KW-1185">Reference proteome</keyword>
<evidence type="ECO:0000313" key="13">
    <source>
        <dbReference type="Proteomes" id="UP000295794"/>
    </source>
</evidence>
<comment type="similarity">
    <text evidence="2 7">Belongs to the thioredoxin family. DsbC subfamily.</text>
</comment>
<dbReference type="Proteomes" id="UP000255108">
    <property type="component" value="Unassembled WGS sequence"/>
</dbReference>
<dbReference type="PANTHER" id="PTHR35272">
    <property type="entry name" value="THIOL:DISULFIDE INTERCHANGE PROTEIN DSBC-RELATED"/>
    <property type="match status" value="1"/>
</dbReference>
<dbReference type="CDD" id="cd03020">
    <property type="entry name" value="DsbA_DsbC_DsbG"/>
    <property type="match status" value="1"/>
</dbReference>
<dbReference type="Pfam" id="PF10411">
    <property type="entry name" value="DsbC_N"/>
    <property type="match status" value="1"/>
</dbReference>
<evidence type="ECO:0000259" key="9">
    <source>
        <dbReference type="Pfam" id="PF13098"/>
    </source>
</evidence>
<feature type="domain" description="Thioredoxin-like fold" evidence="9">
    <location>
        <begin position="116"/>
        <end position="239"/>
    </location>
</feature>
<dbReference type="PANTHER" id="PTHR35272:SF3">
    <property type="entry name" value="THIOL:DISULFIDE INTERCHANGE PROTEIN DSBC"/>
    <property type="match status" value="1"/>
</dbReference>
<feature type="signal peptide" evidence="7">
    <location>
        <begin position="1"/>
        <end position="25"/>
    </location>
</feature>
<dbReference type="SUPFAM" id="SSF52833">
    <property type="entry name" value="Thioredoxin-like"/>
    <property type="match status" value="1"/>
</dbReference>
<dbReference type="EMBL" id="UGHR01000001">
    <property type="protein sequence ID" value="STQ89965.1"/>
    <property type="molecule type" value="Genomic_DNA"/>
</dbReference>
<dbReference type="InterPro" id="IPR036249">
    <property type="entry name" value="Thioredoxin-like_sf"/>
</dbReference>
<reference evidence="11 13" key="2">
    <citation type="submission" date="2019-03" db="EMBL/GenBank/DDBJ databases">
        <title>Genomic Encyclopedia of Type Strains, Phase IV (KMG-IV): sequencing the most valuable type-strain genomes for metagenomic binning, comparative biology and taxonomic classification.</title>
        <authorList>
            <person name="Goeker M."/>
        </authorList>
    </citation>
    <scope>NUCLEOTIDE SEQUENCE [LARGE SCALE GENOMIC DNA]</scope>
    <source>
        <strain evidence="11 13">DSM 3764</strain>
    </source>
</reference>
<keyword evidence="4 7" id="KW-0574">Periplasm</keyword>